<dbReference type="InterPro" id="IPR000084">
    <property type="entry name" value="PE-PGRS_N"/>
</dbReference>
<dbReference type="OrthoDB" id="4751345at2"/>
<dbReference type="Gene3D" id="1.10.287.850">
    <property type="entry name" value="HP0062-like domain"/>
    <property type="match status" value="1"/>
</dbReference>
<comment type="caution">
    <text evidence="2">The sequence shown here is derived from an EMBL/GenBank/DDBJ whole genome shotgun (WGS) entry which is preliminary data.</text>
</comment>
<feature type="non-terminal residue" evidence="2">
    <location>
        <position position="138"/>
    </location>
</feature>
<evidence type="ECO:0000313" key="3">
    <source>
        <dbReference type="Proteomes" id="UP000320513"/>
    </source>
</evidence>
<dbReference type="Pfam" id="PF00934">
    <property type="entry name" value="PE"/>
    <property type="match status" value="1"/>
</dbReference>
<evidence type="ECO:0000313" key="2">
    <source>
        <dbReference type="EMBL" id="TVS87365.1"/>
    </source>
</evidence>
<dbReference type="RefSeq" id="WP_144955314.1">
    <property type="nucleotide sequence ID" value="NZ_VMQU01000067.1"/>
</dbReference>
<protein>
    <submittedName>
        <fullName evidence="2">PE family protein</fullName>
    </submittedName>
</protein>
<accession>A0A557XNE4</accession>
<keyword evidence="3" id="KW-1185">Reference proteome</keyword>
<proteinExistence type="predicted"/>
<reference evidence="2 3" key="1">
    <citation type="submission" date="2019-07" db="EMBL/GenBank/DDBJ databases">
        <title>New Mycobacterium species.</title>
        <authorList>
            <person name="Tortoli E."/>
            <person name="Ghielmetti G."/>
            <person name="Friedel U."/>
            <person name="Trovato A."/>
        </authorList>
    </citation>
    <scope>NUCLEOTIDE SEQUENCE [LARGE SCALE GENOMIC DNA]</scope>
    <source>
        <strain evidence="2 3">16-83</strain>
    </source>
</reference>
<feature type="domain" description="PE" evidence="1">
    <location>
        <begin position="4"/>
        <end position="93"/>
    </location>
</feature>
<dbReference type="InterPro" id="IPR038332">
    <property type="entry name" value="PPE_sf"/>
</dbReference>
<organism evidence="2 3">
    <name type="scientific">Mycobacterium helveticum</name>
    <dbReference type="NCBI Taxonomy" id="2592811"/>
    <lineage>
        <taxon>Bacteria</taxon>
        <taxon>Bacillati</taxon>
        <taxon>Actinomycetota</taxon>
        <taxon>Actinomycetes</taxon>
        <taxon>Mycobacteriales</taxon>
        <taxon>Mycobacteriaceae</taxon>
        <taxon>Mycobacterium</taxon>
    </lineage>
</organism>
<sequence>MSFVSVVPDVVGASATQLAGVGAAITQARAAAAAPTTGMLAAAQDEVSVGIAALFSEHAAQCQLLGARAAVFHQEFVRALSAGAVSYAGTEAASANLLQVAEQNVLAAVNAPFLAQFGRPLIGNGANAAPGSGQNGGA</sequence>
<dbReference type="AlphaFoldDB" id="A0A557XNE4"/>
<dbReference type="SUPFAM" id="SSF140459">
    <property type="entry name" value="PE/PPE dimer-like"/>
    <property type="match status" value="1"/>
</dbReference>
<evidence type="ECO:0000259" key="1">
    <source>
        <dbReference type="Pfam" id="PF00934"/>
    </source>
</evidence>
<dbReference type="EMBL" id="VMQU01000067">
    <property type="protein sequence ID" value="TVS87365.1"/>
    <property type="molecule type" value="Genomic_DNA"/>
</dbReference>
<dbReference type="Proteomes" id="UP000320513">
    <property type="component" value="Unassembled WGS sequence"/>
</dbReference>
<gene>
    <name evidence="2" type="ORF">FPZ47_16015</name>
</gene>
<name>A0A557XNE4_9MYCO</name>